<organism evidence="1 2">
    <name type="scientific">Dyella kyungheensis</name>
    <dbReference type="NCBI Taxonomy" id="1242174"/>
    <lineage>
        <taxon>Bacteria</taxon>
        <taxon>Pseudomonadati</taxon>
        <taxon>Pseudomonadota</taxon>
        <taxon>Gammaproteobacteria</taxon>
        <taxon>Lysobacterales</taxon>
        <taxon>Rhodanobacteraceae</taxon>
        <taxon>Dyella</taxon>
    </lineage>
</organism>
<dbReference type="RefSeq" id="WP_204635796.1">
    <property type="nucleotide sequence ID" value="NZ_JADIKC010000003.1"/>
</dbReference>
<evidence type="ECO:0000313" key="2">
    <source>
        <dbReference type="Proteomes" id="UP001430065"/>
    </source>
</evidence>
<proteinExistence type="predicted"/>
<dbReference type="Proteomes" id="UP001430065">
    <property type="component" value="Unassembled WGS sequence"/>
</dbReference>
<name>A0ABS2JT21_9GAMM</name>
<comment type="caution">
    <text evidence="1">The sequence shown here is derived from an EMBL/GenBank/DDBJ whole genome shotgun (WGS) entry which is preliminary data.</text>
</comment>
<evidence type="ECO:0000313" key="1">
    <source>
        <dbReference type="EMBL" id="MBM7121405.1"/>
    </source>
</evidence>
<reference evidence="1 2" key="1">
    <citation type="submission" date="2020-10" db="EMBL/GenBank/DDBJ databases">
        <title>Phylogeny of dyella-like bacteria.</title>
        <authorList>
            <person name="Fu J."/>
        </authorList>
    </citation>
    <scope>NUCLEOTIDE SEQUENCE [LARGE SCALE GENOMIC DNA]</scope>
    <source>
        <strain evidence="1 2">THG-B117</strain>
    </source>
</reference>
<gene>
    <name evidence="1" type="ORF">ISP20_09590</name>
</gene>
<sequence length="649" mass="71208">MHVSFPWILLFGLGATAGLILGHALGVWRTRAQLRREQARQRPSAIRLLSHEPTPDLSLLQAPGMQADADEVPVVSALPDVADVPSKESGEVSPASQPPLPSVQTFNARSLPGIAYIGKSFQPKLAFEPLHDAPVGLRVRFDDEATDLLGSLERLLRPSADWKLRPSEVRSSAGPLEGDEVQRSDAVYMPTETSAATDRASQVEDQAELLQAQLAQQPHNLALVEQLGRLWLARANNEPEEFERARMLDASIVQLGRLAAERIDTAVPQALLGEVGHHRVLLGPSLDLLLLEMSEKALRRARLLGISNDYRTAPMLHELLMITVPGLDRQRTVQRLEEARALAVESLSTRDADTPMWREALLRNDLLLTQYACRNITARRLRYRELYAADAEAMQHENEPGVLAAWVELLCAMAKLHAGDAAQARYVEAEETLERLRQHDEGGSTHAYALAGFVLDREHERPSNVGLDMIRHAESAVLPHLGQHPRLRLQAAQLAMAQARHVPASGVAALCRQVLSWAGPLTSSPSLMLPALRVVLEALLTSDEANATNDRRVYARCLEVIVAPDDAESLNLLADVAFREQRYADGCRHCARSWRAGGALTQPLLNAWQAGSAHWAGTTPPDADFAENRSDLRMAWAGRGAARVAAGNH</sequence>
<protein>
    <submittedName>
        <fullName evidence="1">Uncharacterized protein</fullName>
    </submittedName>
</protein>
<dbReference type="EMBL" id="JADIKC010000003">
    <property type="protein sequence ID" value="MBM7121405.1"/>
    <property type="molecule type" value="Genomic_DNA"/>
</dbReference>
<keyword evidence="2" id="KW-1185">Reference proteome</keyword>
<accession>A0ABS2JT21</accession>